<sequence>MSKVILVTGATGKQGGAVIKSLLASNADITIAAVTRNPSSPSAQALGQQSPKIKLIRGDLDNPTAIFAAAAAATSQRVTAVFSIQTPSAADNQGPATEQAQGTALVDAAIAASAAHFVQASVDRHGAANATAVPHFASKHHIEQHLLARAPAAGMTWTVVQPVAFLENFAPPFGAGFAAMWKVALGFDKPLQLVSVADIGRVAAEALLHPESYAGRMIPLAGEEIALREVERVFKEKTGGDLPYLPDEVAAGILDGDYDMKMMFEFFVEQGYGADIAALKKEFPGLLDYAAWLEKENSGSVV</sequence>
<gene>
    <name evidence="1" type="primary">g10986</name>
    <name evidence="1" type="ORF">NpPPO83_00010986</name>
</gene>
<dbReference type="EMBL" id="BSXG01000083">
    <property type="protein sequence ID" value="GME38360.1"/>
    <property type="molecule type" value="Genomic_DNA"/>
</dbReference>
<dbReference type="Proteomes" id="UP001165186">
    <property type="component" value="Unassembled WGS sequence"/>
</dbReference>
<proteinExistence type="predicted"/>
<name>A0ACB5SFP9_9PEZI</name>
<organism evidence="1 2">
    <name type="scientific">Neofusicoccum parvum</name>
    <dbReference type="NCBI Taxonomy" id="310453"/>
    <lineage>
        <taxon>Eukaryota</taxon>
        <taxon>Fungi</taxon>
        <taxon>Dikarya</taxon>
        <taxon>Ascomycota</taxon>
        <taxon>Pezizomycotina</taxon>
        <taxon>Dothideomycetes</taxon>
        <taxon>Dothideomycetes incertae sedis</taxon>
        <taxon>Botryosphaeriales</taxon>
        <taxon>Botryosphaeriaceae</taxon>
        <taxon>Neofusicoccum</taxon>
    </lineage>
</organism>
<reference evidence="1" key="1">
    <citation type="submission" date="2024-09" db="EMBL/GenBank/DDBJ databases">
        <title>Draft Genome Sequences of Neofusicoccum parvum.</title>
        <authorList>
            <person name="Ashida A."/>
            <person name="Camagna M."/>
            <person name="Tanaka A."/>
            <person name="Takemoto D."/>
        </authorList>
    </citation>
    <scope>NUCLEOTIDE SEQUENCE</scope>
    <source>
        <strain evidence="1">PPO83</strain>
    </source>
</reference>
<evidence type="ECO:0000313" key="1">
    <source>
        <dbReference type="EMBL" id="GME38360.1"/>
    </source>
</evidence>
<keyword evidence="2" id="KW-1185">Reference proteome</keyword>
<evidence type="ECO:0000313" key="2">
    <source>
        <dbReference type="Proteomes" id="UP001165186"/>
    </source>
</evidence>
<comment type="caution">
    <text evidence="1">The sequence shown here is derived from an EMBL/GenBank/DDBJ whole genome shotgun (WGS) entry which is preliminary data.</text>
</comment>
<accession>A0ACB5SFP9</accession>
<protein>
    <submittedName>
        <fullName evidence="1">Nucleoside-diphosphate-sugar epimerase</fullName>
    </submittedName>
</protein>